<dbReference type="EMBL" id="VOIH02000002">
    <property type="protein sequence ID" value="KAF3454291.1"/>
    <property type="molecule type" value="Genomic_DNA"/>
</dbReference>
<feature type="compositionally biased region" description="Polar residues" evidence="1">
    <location>
        <begin position="1"/>
        <end position="14"/>
    </location>
</feature>
<feature type="compositionally biased region" description="Acidic residues" evidence="1">
    <location>
        <begin position="158"/>
        <end position="193"/>
    </location>
</feature>
<feature type="region of interest" description="Disordered" evidence="1">
    <location>
        <begin position="103"/>
        <end position="271"/>
    </location>
</feature>
<organism evidence="2 3">
    <name type="scientific">Rhamnella rubrinervis</name>
    <dbReference type="NCBI Taxonomy" id="2594499"/>
    <lineage>
        <taxon>Eukaryota</taxon>
        <taxon>Viridiplantae</taxon>
        <taxon>Streptophyta</taxon>
        <taxon>Embryophyta</taxon>
        <taxon>Tracheophyta</taxon>
        <taxon>Spermatophyta</taxon>
        <taxon>Magnoliopsida</taxon>
        <taxon>eudicotyledons</taxon>
        <taxon>Gunneridae</taxon>
        <taxon>Pentapetalae</taxon>
        <taxon>rosids</taxon>
        <taxon>fabids</taxon>
        <taxon>Rosales</taxon>
        <taxon>Rhamnaceae</taxon>
        <taxon>rhamnoid group</taxon>
        <taxon>Rhamneae</taxon>
        <taxon>Rhamnella</taxon>
    </lineage>
</organism>
<dbReference type="Proteomes" id="UP000796880">
    <property type="component" value="Unassembled WGS sequence"/>
</dbReference>
<gene>
    <name evidence="2" type="ORF">FNV43_RR04738</name>
</gene>
<feature type="compositionally biased region" description="Polar residues" evidence="1">
    <location>
        <begin position="23"/>
        <end position="34"/>
    </location>
</feature>
<evidence type="ECO:0000256" key="1">
    <source>
        <dbReference type="SAM" id="MobiDB-lite"/>
    </source>
</evidence>
<dbReference type="AlphaFoldDB" id="A0A8K0HK32"/>
<feature type="region of interest" description="Disordered" evidence="1">
    <location>
        <begin position="1"/>
        <end position="36"/>
    </location>
</feature>
<evidence type="ECO:0000313" key="2">
    <source>
        <dbReference type="EMBL" id="KAF3454291.1"/>
    </source>
</evidence>
<comment type="caution">
    <text evidence="2">The sequence shown here is derived from an EMBL/GenBank/DDBJ whole genome shotgun (WGS) entry which is preliminary data.</text>
</comment>
<feature type="compositionally biased region" description="Basic residues" evidence="1">
    <location>
        <begin position="239"/>
        <end position="248"/>
    </location>
</feature>
<reference evidence="2" key="1">
    <citation type="submission" date="2020-03" db="EMBL/GenBank/DDBJ databases">
        <title>A high-quality chromosome-level genome assembly of a woody plant with both climbing and erect habits, Rhamnella rubrinervis.</title>
        <authorList>
            <person name="Lu Z."/>
            <person name="Yang Y."/>
            <person name="Zhu X."/>
            <person name="Sun Y."/>
        </authorList>
    </citation>
    <scope>NUCLEOTIDE SEQUENCE</scope>
    <source>
        <strain evidence="2">BYM</strain>
        <tissue evidence="2">Leaf</tissue>
    </source>
</reference>
<feature type="compositionally biased region" description="Polar residues" evidence="1">
    <location>
        <begin position="107"/>
        <end position="119"/>
    </location>
</feature>
<dbReference type="OrthoDB" id="1935676at2759"/>
<name>A0A8K0HK32_9ROSA</name>
<accession>A0A8K0HK32</accession>
<proteinExistence type="predicted"/>
<sequence>MAFFRNYSNETVSRSVLEEKGQRQSVNRFHNSVGNEDVDLTSSEKEFDMNVDVRDQSEGEPDYANRLQNEEAANDSVEVRVSNMQPSGRRTAMTGKWGSTFWKDCQPMQSHGGSESGQDSDCRNVVGSEYNSSDGKEERLQSKPAAVSIVRTSRVLNDSEDFDGGDDEDNNDDADYEEDDGDEDDPDDADFEPDYAVTSGRAVNKDKDWDVEDSEEDDASEEELDPSDEDDSYYEKKPKVSRRGKGGHSVKSTKEHKFYHGTGRPRREIIF</sequence>
<protein>
    <submittedName>
        <fullName evidence="2">Uncharacterized protein</fullName>
    </submittedName>
</protein>
<evidence type="ECO:0000313" key="3">
    <source>
        <dbReference type="Proteomes" id="UP000796880"/>
    </source>
</evidence>
<keyword evidence="3" id="KW-1185">Reference proteome</keyword>
<feature type="compositionally biased region" description="Acidic residues" evidence="1">
    <location>
        <begin position="209"/>
        <end position="232"/>
    </location>
</feature>